<dbReference type="OrthoDB" id="55776at2759"/>
<name>A0A1Z5J9Y6_FISSO</name>
<proteinExistence type="predicted"/>
<accession>A0A1Z5J9Y6</accession>
<dbReference type="AlphaFoldDB" id="A0A1Z5J9Y6"/>
<dbReference type="EMBL" id="BDSP01000022">
    <property type="protein sequence ID" value="GAX10702.1"/>
    <property type="molecule type" value="Genomic_DNA"/>
</dbReference>
<comment type="caution">
    <text evidence="2">The sequence shown here is derived from an EMBL/GenBank/DDBJ whole genome shotgun (WGS) entry which is preliminary data.</text>
</comment>
<evidence type="ECO:0000256" key="1">
    <source>
        <dbReference type="SAM" id="MobiDB-lite"/>
    </source>
</evidence>
<evidence type="ECO:0000313" key="3">
    <source>
        <dbReference type="Proteomes" id="UP000198406"/>
    </source>
</evidence>
<protein>
    <submittedName>
        <fullName evidence="2">Uncharacterized protein</fullName>
    </submittedName>
</protein>
<sequence>MANNTPDSFEPVLVSALDPELQMKFMALFEESYDIFFNEAEVERAGVDTAEAAAVSWIQHVREEVSAHSIFARTMSPYEKGDMRSLLDVVCEKFNYAGPDITKYLIEVSPHALLWERRGNSLGPKLTPIQLIGNFAWSCELFPWIMERYPWVFEHKLCRTKKPHLKMMRFYASQQISNETVRRFYELYPQGLREKDSEAFMGGFPLTISMSGAGVPDADTFIWMAQQYPEAVYHRNNRGYTVLHKVCSTLAVRQLNLEIARHLGNAVDAGVPTRCTPNVAKICRFLIAEHPSLIRQQVQGHGYLPVHMLANRCNRPLVQEIAVLLLRAYPDCVIVKAGKFRPELSSVPFIQQVYPLILDELAIDEEISMLFHVVESMAKAAAFPTSRTTSTDALGKPSVKASLLGSVSEVFRSWTNLRVSDVLTARKQSLNERIADTCLLFEEEDRYEDRYDEFSGAEYLEFLSVTTFNDLRRGGDEQHAGREDSDASSSVINHHEER</sequence>
<dbReference type="Proteomes" id="UP000198406">
    <property type="component" value="Unassembled WGS sequence"/>
</dbReference>
<reference evidence="2 3" key="1">
    <citation type="journal article" date="2015" name="Plant Cell">
        <title>Oil accumulation by the oleaginous diatom Fistulifera solaris as revealed by the genome and transcriptome.</title>
        <authorList>
            <person name="Tanaka T."/>
            <person name="Maeda Y."/>
            <person name="Veluchamy A."/>
            <person name="Tanaka M."/>
            <person name="Abida H."/>
            <person name="Marechal E."/>
            <person name="Bowler C."/>
            <person name="Muto M."/>
            <person name="Sunaga Y."/>
            <person name="Tanaka M."/>
            <person name="Yoshino T."/>
            <person name="Taniguchi T."/>
            <person name="Fukuda Y."/>
            <person name="Nemoto M."/>
            <person name="Matsumoto M."/>
            <person name="Wong P.S."/>
            <person name="Aburatani S."/>
            <person name="Fujibuchi W."/>
        </authorList>
    </citation>
    <scope>NUCLEOTIDE SEQUENCE [LARGE SCALE GENOMIC DNA]</scope>
    <source>
        <strain evidence="2 3">JPCC DA0580</strain>
    </source>
</reference>
<organism evidence="2 3">
    <name type="scientific">Fistulifera solaris</name>
    <name type="common">Oleaginous diatom</name>
    <dbReference type="NCBI Taxonomy" id="1519565"/>
    <lineage>
        <taxon>Eukaryota</taxon>
        <taxon>Sar</taxon>
        <taxon>Stramenopiles</taxon>
        <taxon>Ochrophyta</taxon>
        <taxon>Bacillariophyta</taxon>
        <taxon>Bacillariophyceae</taxon>
        <taxon>Bacillariophycidae</taxon>
        <taxon>Naviculales</taxon>
        <taxon>Naviculaceae</taxon>
        <taxon>Fistulifera</taxon>
    </lineage>
</organism>
<gene>
    <name evidence="2" type="ORF">FisN_14Lh220</name>
</gene>
<evidence type="ECO:0000313" key="2">
    <source>
        <dbReference type="EMBL" id="GAX10702.1"/>
    </source>
</evidence>
<dbReference type="InParanoid" id="A0A1Z5J9Y6"/>
<feature type="region of interest" description="Disordered" evidence="1">
    <location>
        <begin position="474"/>
        <end position="498"/>
    </location>
</feature>
<keyword evidence="3" id="KW-1185">Reference proteome</keyword>
<feature type="compositionally biased region" description="Basic and acidic residues" evidence="1">
    <location>
        <begin position="474"/>
        <end position="485"/>
    </location>
</feature>